<dbReference type="AlphaFoldDB" id="A0A238WYZ5"/>
<evidence type="ECO:0000313" key="3">
    <source>
        <dbReference type="EMBL" id="SNR50829.1"/>
    </source>
</evidence>
<name>A0A238WYZ5_9BACT</name>
<accession>A0A238WYZ5</accession>
<proteinExistence type="predicted"/>
<dbReference type="Pfam" id="PF20606">
    <property type="entry name" value="DUF6799"/>
    <property type="match status" value="1"/>
</dbReference>
<dbReference type="InterPro" id="IPR046478">
    <property type="entry name" value="DUF6799"/>
</dbReference>
<keyword evidence="4" id="KW-1185">Reference proteome</keyword>
<evidence type="ECO:0000313" key="4">
    <source>
        <dbReference type="Proteomes" id="UP000198310"/>
    </source>
</evidence>
<keyword evidence="1" id="KW-0732">Signal</keyword>
<dbReference type="EMBL" id="FZNS01000003">
    <property type="protein sequence ID" value="SNR50829.1"/>
    <property type="molecule type" value="Genomic_DNA"/>
</dbReference>
<gene>
    <name evidence="3" type="ORF">SAMN06269173_103190</name>
</gene>
<dbReference type="RefSeq" id="WP_089332256.1">
    <property type="nucleotide sequence ID" value="NZ_FZNS01000003.1"/>
</dbReference>
<evidence type="ECO:0000256" key="1">
    <source>
        <dbReference type="SAM" id="SignalP"/>
    </source>
</evidence>
<feature type="signal peptide" evidence="1">
    <location>
        <begin position="1"/>
        <end position="22"/>
    </location>
</feature>
<feature type="domain" description="DUF6799" evidence="2">
    <location>
        <begin position="46"/>
        <end position="107"/>
    </location>
</feature>
<protein>
    <recommendedName>
        <fullName evidence="2">DUF6799 domain-containing protein</fullName>
    </recommendedName>
</protein>
<dbReference type="Proteomes" id="UP000198310">
    <property type="component" value="Unassembled WGS sequence"/>
</dbReference>
<sequence length="138" mass="14659">MKQSPILAVAALLCLGTLNSQAQTKLPARKPVQPKQKVVVKGATMKDGFLMQDGKVMMTRDAHTETLTTETTLVNGTKISPTGTVTMTDGTSATLQNGDYVSLTGRMTTAAYKAQQDSLMQVAKDGGKGKTKIKKKGK</sequence>
<feature type="chain" id="PRO_5012624629" description="DUF6799 domain-containing protein" evidence="1">
    <location>
        <begin position="23"/>
        <end position="138"/>
    </location>
</feature>
<evidence type="ECO:0000259" key="2">
    <source>
        <dbReference type="Pfam" id="PF20606"/>
    </source>
</evidence>
<reference evidence="4" key="1">
    <citation type="submission" date="2017-06" db="EMBL/GenBank/DDBJ databases">
        <authorList>
            <person name="Varghese N."/>
            <person name="Submissions S."/>
        </authorList>
    </citation>
    <scope>NUCLEOTIDE SEQUENCE [LARGE SCALE GENOMIC DNA]</scope>
    <source>
        <strain evidence="4">DSM 28041</strain>
    </source>
</reference>
<organism evidence="3 4">
    <name type="scientific">Hymenobacter mucosus</name>
    <dbReference type="NCBI Taxonomy" id="1411120"/>
    <lineage>
        <taxon>Bacteria</taxon>
        <taxon>Pseudomonadati</taxon>
        <taxon>Bacteroidota</taxon>
        <taxon>Cytophagia</taxon>
        <taxon>Cytophagales</taxon>
        <taxon>Hymenobacteraceae</taxon>
        <taxon>Hymenobacter</taxon>
    </lineage>
</organism>